<dbReference type="HOGENOM" id="CLU_361634_0_0_11"/>
<protein>
    <submittedName>
        <fullName evidence="2">Uncharacterized protein</fullName>
    </submittedName>
</protein>
<gene>
    <name evidence="2" type="ordered locus">Mycch_1748</name>
</gene>
<evidence type="ECO:0000313" key="3">
    <source>
        <dbReference type="Proteomes" id="UP000006057"/>
    </source>
</evidence>
<feature type="compositionally biased region" description="Low complexity" evidence="1">
    <location>
        <begin position="33"/>
        <end position="44"/>
    </location>
</feature>
<evidence type="ECO:0000313" key="2">
    <source>
        <dbReference type="EMBL" id="AFM16539.1"/>
    </source>
</evidence>
<sequence precursor="true">MNAGSYVGRIGGLAVALGVGAAVFTGNGVAWADSTGSDSSTSNTGGPGTSTGTGSESGKDTAKTSTSDSTGSDSTTKSDSKKDSTSTDDAAADDSGTDAGTGKKGRHGLFSGLFSGHRADSGSSDQPDADQGATDTPAKGTDTSSTPDPTPQPRKFRWTPAPTETKTSTTSTTDANSSTGAEQAVAEKPAPKKSLFTVKLNVPEAAKTTTTPLTTTQASTKETVATAVTTESATTAAVATPLATFVKNLFDAFSGNSPAAPAAGGPLSWIMAAASRRELAANAQTTDNTMVWNGYQVVPVGEPLMSQYYGMFSNVPAFGGLQGQQDFQLVKNGETVATFHGLVTRNNDLGAGQKLVQIVVLDITSNPGGADVGVKPGDIPPVGSVFSSFGNGRSGYVYSALAQPGADVVTYNYVTPFGSRPLHATYSAADFLTDYEGVNRPIYTADGYYVAPVENNTMTFTGITGLQPFFTALQGTQTFGVYDKQTKELLGTFDGVVTVTSDFWGTTSEAILVTNSQGDVGTKPGQLPPYGTVYNVIYWQDPTSYLLYTSKPTTPGSPSVTRTVQVTGSKVQRLPFTFDASTPPQRDQIKIPGAYTFVPTSDVIYSGINGLPPRESIVQGYRQFDVLDAKGTKIGSVDAIVTSQWDLFGNSTEAILVTNVTDGQMGTAKGEVPPIGSVFNLNYVGPFGFGQAYYSLPTDSGDKVSYQLMTPFGGIPLLSFYDGAKDFNNYDYSNPFTYQNANPMALGAGAAAGVLGSDQMLCVLGSTCDVSAA</sequence>
<evidence type="ECO:0000256" key="1">
    <source>
        <dbReference type="SAM" id="MobiDB-lite"/>
    </source>
</evidence>
<dbReference type="AlphaFoldDB" id="I4BGY2"/>
<dbReference type="Proteomes" id="UP000006057">
    <property type="component" value="Chromosome"/>
</dbReference>
<feature type="compositionally biased region" description="Low complexity" evidence="1">
    <location>
        <begin position="159"/>
        <end position="179"/>
    </location>
</feature>
<keyword evidence="3" id="KW-1185">Reference proteome</keyword>
<organism evidence="2 3">
    <name type="scientific">Mycolicibacterium chubuense (strain NBB4)</name>
    <name type="common">Mycobacterium chubuense</name>
    <dbReference type="NCBI Taxonomy" id="710421"/>
    <lineage>
        <taxon>Bacteria</taxon>
        <taxon>Bacillati</taxon>
        <taxon>Actinomycetota</taxon>
        <taxon>Actinomycetes</taxon>
        <taxon>Mycobacteriales</taxon>
        <taxon>Mycobacteriaceae</taxon>
        <taxon>Mycolicibacterium</taxon>
    </lineage>
</organism>
<dbReference type="OrthoDB" id="4590457at2"/>
<reference evidence="2 3" key="1">
    <citation type="submission" date="2012-06" db="EMBL/GenBank/DDBJ databases">
        <title>Complete sequence of chromosome of Mycobacterium chubuense NBB4.</title>
        <authorList>
            <consortium name="US DOE Joint Genome Institute"/>
            <person name="Lucas S."/>
            <person name="Han J."/>
            <person name="Lapidus A."/>
            <person name="Cheng J.-F."/>
            <person name="Goodwin L."/>
            <person name="Pitluck S."/>
            <person name="Peters L."/>
            <person name="Mikhailova N."/>
            <person name="Teshima H."/>
            <person name="Detter J.C."/>
            <person name="Han C."/>
            <person name="Tapia R."/>
            <person name="Land M."/>
            <person name="Hauser L."/>
            <person name="Kyrpides N."/>
            <person name="Ivanova N."/>
            <person name="Pagani I."/>
            <person name="Mattes T."/>
            <person name="Holmes A."/>
            <person name="Rutledge P."/>
            <person name="Paulsen I."/>
            <person name="Coleman N."/>
            <person name="Woyke T."/>
        </authorList>
    </citation>
    <scope>NUCLEOTIDE SEQUENCE [LARGE SCALE GENOMIC DNA]</scope>
    <source>
        <strain evidence="2 3">NBB4</strain>
    </source>
</reference>
<name>I4BGY2_MYCCN</name>
<feature type="compositionally biased region" description="Basic and acidic residues" evidence="1">
    <location>
        <begin position="76"/>
        <end position="85"/>
    </location>
</feature>
<dbReference type="STRING" id="710421.Mycch_1748"/>
<proteinExistence type="predicted"/>
<dbReference type="PATRIC" id="fig|710421.3.peg.1751"/>
<feature type="compositionally biased region" description="Low complexity" evidence="1">
    <location>
        <begin position="63"/>
        <end position="75"/>
    </location>
</feature>
<dbReference type="KEGG" id="mcb:Mycch_1748"/>
<dbReference type="EMBL" id="CP003053">
    <property type="protein sequence ID" value="AFM16539.1"/>
    <property type="molecule type" value="Genomic_DNA"/>
</dbReference>
<feature type="region of interest" description="Disordered" evidence="1">
    <location>
        <begin position="31"/>
        <end position="192"/>
    </location>
</feature>
<dbReference type="eggNOG" id="ENOG5031ZUB">
    <property type="taxonomic scope" value="Bacteria"/>
</dbReference>
<dbReference type="RefSeq" id="WP_014815020.1">
    <property type="nucleotide sequence ID" value="NC_018027.1"/>
</dbReference>
<accession>I4BGY2</accession>